<evidence type="ECO:0000256" key="8">
    <source>
        <dbReference type="ARBA" id="ARBA00023055"/>
    </source>
</evidence>
<dbReference type="Proteomes" id="UP001301769">
    <property type="component" value="Unassembled WGS sequence"/>
</dbReference>
<evidence type="ECO:0000256" key="11">
    <source>
        <dbReference type="ARBA" id="ARBA00024615"/>
    </source>
</evidence>
<evidence type="ECO:0000256" key="1">
    <source>
        <dbReference type="ARBA" id="ARBA00004406"/>
    </source>
</evidence>
<feature type="compositionally biased region" description="Pro residues" evidence="13">
    <location>
        <begin position="847"/>
        <end position="856"/>
    </location>
</feature>
<protein>
    <recommendedName>
        <fullName evidence="4">Autophagy-related protein 2</fullName>
    </recommendedName>
</protein>
<dbReference type="GO" id="GO:0061908">
    <property type="term" value="C:phagophore"/>
    <property type="evidence" value="ECO:0007669"/>
    <property type="project" value="TreeGrafter"/>
</dbReference>
<comment type="catalytic activity">
    <reaction evidence="11">
        <text>a 1,2-diacyl-sn-glycero-3-phosphoethanolamine(in) = a 1,2-diacyl-sn-glycero-3-phosphoethanolamine(out)</text>
        <dbReference type="Rhea" id="RHEA:38895"/>
        <dbReference type="ChEBI" id="CHEBI:64612"/>
    </reaction>
</comment>
<reference evidence="14" key="2">
    <citation type="submission" date="2023-05" db="EMBL/GenBank/DDBJ databases">
        <authorList>
            <consortium name="Lawrence Berkeley National Laboratory"/>
            <person name="Steindorff A."/>
            <person name="Hensen N."/>
            <person name="Bonometti L."/>
            <person name="Westerberg I."/>
            <person name="Brannstrom I.O."/>
            <person name="Guillou S."/>
            <person name="Cros-Aarteil S."/>
            <person name="Calhoun S."/>
            <person name="Haridas S."/>
            <person name="Kuo A."/>
            <person name="Mondo S."/>
            <person name="Pangilinan J."/>
            <person name="Riley R."/>
            <person name="Labutti K."/>
            <person name="Andreopoulos B."/>
            <person name="Lipzen A."/>
            <person name="Chen C."/>
            <person name="Yanf M."/>
            <person name="Daum C."/>
            <person name="Ng V."/>
            <person name="Clum A."/>
            <person name="Ohm R."/>
            <person name="Martin F."/>
            <person name="Silar P."/>
            <person name="Natvig D."/>
            <person name="Lalanne C."/>
            <person name="Gautier V."/>
            <person name="Ament-Velasquez S.L."/>
            <person name="Kruys A."/>
            <person name="Hutchinson M.I."/>
            <person name="Powell A.J."/>
            <person name="Barry K."/>
            <person name="Miller A.N."/>
            <person name="Grigoriev I.V."/>
            <person name="Debuchy R."/>
            <person name="Gladieux P."/>
            <person name="Thoren M.H."/>
            <person name="Johannesson H."/>
        </authorList>
    </citation>
    <scope>NUCLEOTIDE SEQUENCE</scope>
    <source>
        <strain evidence="14">PSN293</strain>
    </source>
</reference>
<feature type="region of interest" description="Disordered" evidence="13">
    <location>
        <begin position="160"/>
        <end position="180"/>
    </location>
</feature>
<keyword evidence="15" id="KW-1185">Reference proteome</keyword>
<feature type="region of interest" description="Disordered" evidence="13">
    <location>
        <begin position="839"/>
        <end position="879"/>
    </location>
</feature>
<keyword evidence="8" id="KW-0445">Lipid transport</keyword>
<comment type="similarity">
    <text evidence="3">Belongs to the ATG2 family.</text>
</comment>
<sequence>MEEFLKRKQLQLLRFALSRIPVLDAQALDLNNLDIALGRNTVFEFRDVGLVLQELERLLQLPPSFTIEKAKVLLLRVTIPIDIFTFTSPITVEIDGVDVRLRVASKDEREKQLAKKRRRNTGSVDVVPTPADLAQSFLETQPSSETKHLEEALAEESQDLGASVALSEASSDDESTIGTGQSLSLPGFLAGFLQGTVDRMQIRIRGLTFQIDVEVPVDPSTPTPELVTFQLALESINVEGVTASERDEDGSLRIVPKEGKRHILLDNIRAFLISEANVFSSLARSPSMHSSVASQSSAASEAPAVPLSTGVLERSADLDSLPGSEELALSQYALEDNEDAFDIPYDFDRGDGRGEYEEPASSLSTPRASVYREFAPSIPFQHAQSAIVEPENVPWASYERDARSEPFLPGRASPSPTQVPLPSSSIHSSSGSGSDSSSGGSAMEDLAQSRLYTHEEAESMYMSAFSQAESERMRSSMPGSWDNDDSTPDAPSPPRIPKTMPATNTDAELEQKQEVVQELRTGSPVTEASADRPRTPDTQEPLESIIRAESPARDVEPPHDDIPTPRGPTRLVKEILSLESISVYIPTQHKPVHVATHDMGKSISPNVPGAFSVYSAEPTSPRRSPAFEEPVVQPLDKSVEIILKPLEVRFDASIGFMLAMVVSHLLEATQGLGGDSSEPTSSSESKTPDVKITLEEVAVHFMEKLAGVADTPERIFESRTAGFGADILLKANISDLRGSLHKSGSQAEANFSIEKFKFGYANDDIISFDRQVQMFESVASTFPSAGHDISVKATTSADTSRVEINTLPLHVKLDLQRLDETFGWFGGLSSFLNMGSSFSSNASKTARPPPNPPSPQRPRGVRFEAPINPKEKTTKKENKTDLRINGLRIDVVGRECSALLNTSALKLVHREEGIGIHFSRIRVAGPYLRNSLADAPVMAYIENTKLEYIPLPRNKDLERLIELITPSKVKFDENEDEIMVDTLLRQRRKGPVMCVTVGKVKVEACRLQQLNCLPGLLEDLAKLGTVAKYLPEDDRPGLLTLGQVLDLDCNIDIGGRFGAIKACLKDVELAQITIPSLIATAVGSISVTRNRIEDLVGTPDMPPSTTSVQKPPVLMMRMIDDMEPVLKVKLIGLGVEYRVPTVMDILGLAEDATPQDFEATLAASVANLGDQAHTAIKGTAARPSSSSGQSDYSRPIKVDVAFTDCFIGLNPLGITSKLTIALADARLEVLPGKDNKVNAVASLKKASILLIDDTSLLDSTGAPFAPSRRSQIPASPQVTQLCARGYVNICQISSAKAVVDVSKGPDGESHIDVEVRDDLLILETCADSTQTLIALANALKPPTPPSKEIKYKTTVVPVEDLLASISMDAFGRAEGAYDFDTDFELARQAEDAASEFDYYGEEGADSDSQVGSQYYQGVVREELFDATRSSLNSRAPTVEETSDGLLLSTNLGGSDDFVIEDNYFQAAPPVQGTAHQWNSKRNTYDRSNNVKVQHSPLKLRVRDVHVIWHLFDGYDWIRTREVISKAVKDVEAKAYEQRARADRRGGFEAEPEEEEVIGDFLFNSIYIGIPANRDPAELARAINQELHDNMTETESVATTAMTNATVRPGGPHRSKSKNLKLNRSKRHKITFELKGVNVDLVNFPPGSGETLNSIDIRIRDLDIFDHIPTSTWKKFAMYDYDAGERETGASMVHLELLNTKPVAEMPASEIVLKVTVLPLRLHVDQDALDFITRFFEFKDETMPIHSSPSDIPFIQRAEINDVPVRLDFKPKRVDYAGLRSGHTTEFMNFLILEDSRMVLKHVIIYGVTGFDRLGDQLNSIWMDDVKKTQLPGILAGIAPVRSLVTAGSGIRDLIEIPIREYRNDGRVIRSLSKGAAAFAKTTGTEVVKLGAKLAIGTQYALQGAEGFLAPGKNPAGSSSSPSGTAGGGASLSDEWADDDSEYSGSDDKKQISLYADQPLGIVQGMRGAYRSLARDLSMARDAIIAVPAEVMESGNAQGVAKAVLKRAPTIILRPAIGATKAIGQTLLGATNSLDPENRRRVEAKYKKYY</sequence>
<dbReference type="GO" id="GO:0000045">
    <property type="term" value="P:autophagosome assembly"/>
    <property type="evidence" value="ECO:0007669"/>
    <property type="project" value="TreeGrafter"/>
</dbReference>
<feature type="compositionally biased region" description="Low complexity" evidence="13">
    <location>
        <begin position="423"/>
        <end position="441"/>
    </location>
</feature>
<feature type="region of interest" description="Disordered" evidence="13">
    <location>
        <begin position="519"/>
        <end position="539"/>
    </location>
</feature>
<feature type="compositionally biased region" description="Low complexity" evidence="13">
    <location>
        <begin position="1911"/>
        <end position="1923"/>
    </location>
</feature>
<gene>
    <name evidence="14" type="ORF">QBC37DRAFT_110154</name>
</gene>
<keyword evidence="6" id="KW-0256">Endoplasmic reticulum</keyword>
<evidence type="ECO:0000256" key="10">
    <source>
        <dbReference type="ARBA" id="ARBA00024479"/>
    </source>
</evidence>
<feature type="region of interest" description="Disordered" evidence="13">
    <location>
        <begin position="1911"/>
        <end position="1948"/>
    </location>
</feature>
<feature type="region of interest" description="Disordered" evidence="13">
    <location>
        <begin position="465"/>
        <end position="502"/>
    </location>
</feature>
<evidence type="ECO:0000256" key="5">
    <source>
        <dbReference type="ARBA" id="ARBA00022448"/>
    </source>
</evidence>
<evidence type="ECO:0000313" key="14">
    <source>
        <dbReference type="EMBL" id="KAK4219658.1"/>
    </source>
</evidence>
<comment type="catalytic activity">
    <reaction evidence="10">
        <text>a 1,2-diacyl-sn-glycero-3-phospho-L-serine(in) = a 1,2-diacyl-sn-glycero-3-phospho-L-serine(out)</text>
        <dbReference type="Rhea" id="RHEA:38663"/>
        <dbReference type="ChEBI" id="CHEBI:57262"/>
    </reaction>
</comment>
<feature type="region of interest" description="Disordered" evidence="13">
    <location>
        <begin position="405"/>
        <end position="447"/>
    </location>
</feature>
<evidence type="ECO:0000256" key="4">
    <source>
        <dbReference type="ARBA" id="ARBA00018070"/>
    </source>
</evidence>
<comment type="caution">
    <text evidence="14">The sequence shown here is derived from an EMBL/GenBank/DDBJ whole genome shotgun (WGS) entry which is preliminary data.</text>
</comment>
<evidence type="ECO:0000256" key="2">
    <source>
        <dbReference type="ARBA" id="ARBA00004623"/>
    </source>
</evidence>
<dbReference type="GO" id="GO:0034045">
    <property type="term" value="C:phagophore assembly site membrane"/>
    <property type="evidence" value="ECO:0007669"/>
    <property type="project" value="UniProtKB-SubCell"/>
</dbReference>
<dbReference type="GO" id="GO:0006869">
    <property type="term" value="P:lipid transport"/>
    <property type="evidence" value="ECO:0007669"/>
    <property type="project" value="UniProtKB-KW"/>
</dbReference>
<keyword evidence="5" id="KW-0813">Transport</keyword>
<keyword evidence="7" id="KW-0072">Autophagy</keyword>
<dbReference type="GO" id="GO:0005789">
    <property type="term" value="C:endoplasmic reticulum membrane"/>
    <property type="evidence" value="ECO:0007669"/>
    <property type="project" value="UniProtKB-SubCell"/>
</dbReference>
<dbReference type="EMBL" id="MU858047">
    <property type="protein sequence ID" value="KAK4219658.1"/>
    <property type="molecule type" value="Genomic_DNA"/>
</dbReference>
<feature type="compositionally biased region" description="Basic and acidic residues" evidence="13">
    <location>
        <begin position="346"/>
        <end position="356"/>
    </location>
</feature>
<dbReference type="GO" id="GO:0032266">
    <property type="term" value="F:phosphatidylinositol-3-phosphate binding"/>
    <property type="evidence" value="ECO:0007669"/>
    <property type="project" value="TreeGrafter"/>
</dbReference>
<dbReference type="InterPro" id="IPR026849">
    <property type="entry name" value="ATG2"/>
</dbReference>
<dbReference type="Pfam" id="PF13329">
    <property type="entry name" value="ATG2_CAD"/>
    <property type="match status" value="1"/>
</dbReference>
<dbReference type="GO" id="GO:0061723">
    <property type="term" value="P:glycophagy"/>
    <property type="evidence" value="ECO:0007669"/>
    <property type="project" value="TreeGrafter"/>
</dbReference>
<dbReference type="PANTHER" id="PTHR13190:SF1">
    <property type="entry name" value="AUTOPHAGY-RELATED 2, ISOFORM A"/>
    <property type="match status" value="1"/>
</dbReference>
<organism evidence="14 15">
    <name type="scientific">Rhypophila decipiens</name>
    <dbReference type="NCBI Taxonomy" id="261697"/>
    <lineage>
        <taxon>Eukaryota</taxon>
        <taxon>Fungi</taxon>
        <taxon>Dikarya</taxon>
        <taxon>Ascomycota</taxon>
        <taxon>Pezizomycotina</taxon>
        <taxon>Sordariomycetes</taxon>
        <taxon>Sordariomycetidae</taxon>
        <taxon>Sordariales</taxon>
        <taxon>Naviculisporaceae</taxon>
        <taxon>Rhypophila</taxon>
    </lineage>
</organism>
<dbReference type="GO" id="GO:0061709">
    <property type="term" value="P:reticulophagy"/>
    <property type="evidence" value="ECO:0007669"/>
    <property type="project" value="TreeGrafter"/>
</dbReference>
<accession>A0AAN6YJN6</accession>
<dbReference type="GO" id="GO:0043495">
    <property type="term" value="F:protein-membrane adaptor activity"/>
    <property type="evidence" value="ECO:0007669"/>
    <property type="project" value="TreeGrafter"/>
</dbReference>
<evidence type="ECO:0000256" key="6">
    <source>
        <dbReference type="ARBA" id="ARBA00022824"/>
    </source>
</evidence>
<comment type="catalytic activity">
    <reaction evidence="12">
        <text>a 1,2-diacyl-sn-glycero-3-phosphocholine(in) = a 1,2-diacyl-sn-glycero-3-phosphocholine(out)</text>
        <dbReference type="Rhea" id="RHEA:38571"/>
        <dbReference type="ChEBI" id="CHEBI:57643"/>
    </reaction>
</comment>
<evidence type="ECO:0000256" key="13">
    <source>
        <dbReference type="SAM" id="MobiDB-lite"/>
    </source>
</evidence>
<dbReference type="GO" id="GO:0034727">
    <property type="term" value="P:piecemeal microautophagy of the nucleus"/>
    <property type="evidence" value="ECO:0007669"/>
    <property type="project" value="TreeGrafter"/>
</dbReference>
<evidence type="ECO:0000256" key="12">
    <source>
        <dbReference type="ARBA" id="ARBA00024631"/>
    </source>
</evidence>
<proteinExistence type="inferred from homology"/>
<comment type="subcellular location">
    <subcellularLocation>
        <location evidence="1">Endoplasmic reticulum membrane</location>
        <topology evidence="1">Peripheral membrane protein</topology>
    </subcellularLocation>
    <subcellularLocation>
        <location evidence="2">Preautophagosomal structure membrane</location>
        <topology evidence="2">Peripheral membrane protein</topology>
    </subcellularLocation>
</comment>
<feature type="region of interest" description="Disordered" evidence="13">
    <location>
        <begin position="343"/>
        <end position="367"/>
    </location>
</feature>
<evidence type="ECO:0000256" key="9">
    <source>
        <dbReference type="ARBA" id="ARBA00023136"/>
    </source>
</evidence>
<dbReference type="GO" id="GO:0000422">
    <property type="term" value="P:autophagy of mitochondrion"/>
    <property type="evidence" value="ECO:0007669"/>
    <property type="project" value="TreeGrafter"/>
</dbReference>
<keyword evidence="9" id="KW-0472">Membrane</keyword>
<reference evidence="14" key="1">
    <citation type="journal article" date="2023" name="Mol. Phylogenet. Evol.">
        <title>Genome-scale phylogeny and comparative genomics of the fungal order Sordariales.</title>
        <authorList>
            <person name="Hensen N."/>
            <person name="Bonometti L."/>
            <person name="Westerberg I."/>
            <person name="Brannstrom I.O."/>
            <person name="Guillou S."/>
            <person name="Cros-Aarteil S."/>
            <person name="Calhoun S."/>
            <person name="Haridas S."/>
            <person name="Kuo A."/>
            <person name="Mondo S."/>
            <person name="Pangilinan J."/>
            <person name="Riley R."/>
            <person name="LaButti K."/>
            <person name="Andreopoulos B."/>
            <person name="Lipzen A."/>
            <person name="Chen C."/>
            <person name="Yan M."/>
            <person name="Daum C."/>
            <person name="Ng V."/>
            <person name="Clum A."/>
            <person name="Steindorff A."/>
            <person name="Ohm R.A."/>
            <person name="Martin F."/>
            <person name="Silar P."/>
            <person name="Natvig D.O."/>
            <person name="Lalanne C."/>
            <person name="Gautier V."/>
            <person name="Ament-Velasquez S.L."/>
            <person name="Kruys A."/>
            <person name="Hutchinson M.I."/>
            <person name="Powell A.J."/>
            <person name="Barry K."/>
            <person name="Miller A.N."/>
            <person name="Grigoriev I.V."/>
            <person name="Debuchy R."/>
            <person name="Gladieux P."/>
            <person name="Hiltunen Thoren M."/>
            <person name="Johannesson H."/>
        </authorList>
    </citation>
    <scope>NUCLEOTIDE SEQUENCE</scope>
    <source>
        <strain evidence="14">PSN293</strain>
    </source>
</reference>
<dbReference type="PANTHER" id="PTHR13190">
    <property type="entry name" value="AUTOPHAGY-RELATED 2, ISOFORM A"/>
    <property type="match status" value="1"/>
</dbReference>
<name>A0AAN6YJN6_9PEZI</name>
<evidence type="ECO:0000256" key="7">
    <source>
        <dbReference type="ARBA" id="ARBA00023006"/>
    </source>
</evidence>
<evidence type="ECO:0000313" key="15">
    <source>
        <dbReference type="Proteomes" id="UP001301769"/>
    </source>
</evidence>
<evidence type="ECO:0000256" key="3">
    <source>
        <dbReference type="ARBA" id="ARBA00009714"/>
    </source>
</evidence>
<feature type="compositionally biased region" description="Basic and acidic residues" evidence="13">
    <location>
        <begin position="869"/>
        <end position="879"/>
    </location>
</feature>